<evidence type="ECO:0000313" key="2">
    <source>
        <dbReference type="Proteomes" id="UP000034207"/>
    </source>
</evidence>
<sequence length="144" mass="16395">MLANASKKSIFLINMKAYITCPVSITHQRILLLPELKDLLKQFEIESYIYNISGKPEDVYRHDMNILQESDLLVAEVSEPSHGVGILIGLSFQFGIKRILLIKKGRSLSKILYGMPDTDILEYETKDDLKIKLQNLLSTLSKVE</sequence>
<gene>
    <name evidence="1" type="ORF">UT18_C0004G0041</name>
</gene>
<organism evidence="1 2">
    <name type="scientific">candidate division CPR2 bacterium GW2011_GWC2_39_10</name>
    <dbReference type="NCBI Taxonomy" id="1618345"/>
    <lineage>
        <taxon>Bacteria</taxon>
        <taxon>Bacteria division CPR2</taxon>
    </lineage>
</organism>
<dbReference type="EMBL" id="LBVV01000004">
    <property type="protein sequence ID" value="KKQ95089.1"/>
    <property type="molecule type" value="Genomic_DNA"/>
</dbReference>
<dbReference type="STRING" id="1618345.UT18_C0004G0041"/>
<comment type="caution">
    <text evidence="1">The sequence shown here is derived from an EMBL/GenBank/DDBJ whole genome shotgun (WGS) entry which is preliminary data.</text>
</comment>
<evidence type="ECO:0000313" key="1">
    <source>
        <dbReference type="EMBL" id="KKQ95089.1"/>
    </source>
</evidence>
<protein>
    <recommendedName>
        <fullName evidence="3">Nucleoside 2-deoxyribosyltransferase</fullName>
    </recommendedName>
</protein>
<evidence type="ECO:0008006" key="3">
    <source>
        <dbReference type="Google" id="ProtNLM"/>
    </source>
</evidence>
<dbReference type="Proteomes" id="UP000034207">
    <property type="component" value="Unassembled WGS sequence"/>
</dbReference>
<dbReference type="SUPFAM" id="SSF52309">
    <property type="entry name" value="N-(deoxy)ribosyltransferase-like"/>
    <property type="match status" value="1"/>
</dbReference>
<proteinExistence type="predicted"/>
<name>A0A0G0PAF0_UNCC2</name>
<accession>A0A0G0PAF0</accession>
<dbReference type="Gene3D" id="3.40.50.450">
    <property type="match status" value="1"/>
</dbReference>
<reference evidence="1 2" key="1">
    <citation type="journal article" date="2015" name="Nature">
        <title>rRNA introns, odd ribosomes, and small enigmatic genomes across a large radiation of phyla.</title>
        <authorList>
            <person name="Brown C.T."/>
            <person name="Hug L.A."/>
            <person name="Thomas B.C."/>
            <person name="Sharon I."/>
            <person name="Castelle C.J."/>
            <person name="Singh A."/>
            <person name="Wilkins M.J."/>
            <person name="Williams K.H."/>
            <person name="Banfield J.F."/>
        </authorList>
    </citation>
    <scope>NUCLEOTIDE SEQUENCE [LARGE SCALE GENOMIC DNA]</scope>
</reference>
<dbReference type="AlphaFoldDB" id="A0A0G0PAF0"/>